<reference evidence="2 3" key="1">
    <citation type="submission" date="2014-12" db="EMBL/GenBank/DDBJ databases">
        <title>Whole genome sequencing of Sphingobium xenophagum OW59.</title>
        <authorList>
            <person name="Ohta Y."/>
            <person name="Nishi S."/>
            <person name="Hatada Y."/>
        </authorList>
    </citation>
    <scope>NUCLEOTIDE SEQUENCE [LARGE SCALE GENOMIC DNA]</scope>
    <source>
        <strain evidence="2 3">OW59</strain>
    </source>
</reference>
<dbReference type="InterPro" id="IPR028087">
    <property type="entry name" value="Tad_N"/>
</dbReference>
<evidence type="ECO:0000313" key="3">
    <source>
        <dbReference type="Proteomes" id="UP000290975"/>
    </source>
</evidence>
<dbReference type="STRING" id="1192759.GCA_000277525_02717"/>
<dbReference type="Proteomes" id="UP000290975">
    <property type="component" value="Unassembled WGS sequence"/>
</dbReference>
<evidence type="ECO:0000259" key="1">
    <source>
        <dbReference type="Pfam" id="PF13400"/>
    </source>
</evidence>
<comment type="caution">
    <text evidence="2">The sequence shown here is derived from an EMBL/GenBank/DDBJ whole genome shotgun (WGS) entry which is preliminary data.</text>
</comment>
<accession>A0A401IXM6</accession>
<dbReference type="EMBL" id="BBQY01000001">
    <property type="protein sequence ID" value="GBH29096.1"/>
    <property type="molecule type" value="Genomic_DNA"/>
</dbReference>
<name>A0A401IXM6_SPHXE</name>
<sequence length="447" mass="48061">MMMRQSPMLSMIRIVRRLLRQERGNVIMIFAFSLIPLVFGAGMVIDYARAARLQTKMNAITDATALYAVSAPMLKNDLDETKKRANAFFDDQVVGLNGLIYGKDVKINITETLSPTLQRNVTVSYAAASDNIFGAILSSASIAIGGSASAKSVTAPNIDFYMVLDTSPSMALPATKAGLTALTAATGGCAFACHQTNTSSTNPGRTRMVNGQYVDYYYIAKTDLKLALRSDLVTSAVENLVDVAKETAQANGATYRMALGHFDWTYHSIEDKPVDLDTAKGLVSQAQLLTVCQNNQRVCGINDSDMLTNFTTSLTSINAIMPVPGAGTKKGSDSPQGVMFLITDGMRDENAGGRKLGPMPTAMCDTIKAKGIRIAVLYTEYLWESASDGWSISNVRTPFLNPPEKISPPLESCASPGLYYKVTTDSDMSAALASLFQKAVQAAHLTK</sequence>
<dbReference type="Pfam" id="PF13400">
    <property type="entry name" value="Tad"/>
    <property type="match status" value="1"/>
</dbReference>
<protein>
    <recommendedName>
        <fullName evidence="1">Putative Flp pilus-assembly TadG-like N-terminal domain-containing protein</fullName>
    </recommendedName>
</protein>
<gene>
    <name evidence="2" type="ORF">MBESOW_P0349</name>
</gene>
<feature type="domain" description="Putative Flp pilus-assembly TadG-like N-terminal" evidence="1">
    <location>
        <begin position="24"/>
        <end position="70"/>
    </location>
</feature>
<keyword evidence="3" id="KW-1185">Reference proteome</keyword>
<evidence type="ECO:0000313" key="2">
    <source>
        <dbReference type="EMBL" id="GBH29096.1"/>
    </source>
</evidence>
<organism evidence="2 3">
    <name type="scientific">Sphingobium xenophagum</name>
    <dbReference type="NCBI Taxonomy" id="121428"/>
    <lineage>
        <taxon>Bacteria</taxon>
        <taxon>Pseudomonadati</taxon>
        <taxon>Pseudomonadota</taxon>
        <taxon>Alphaproteobacteria</taxon>
        <taxon>Sphingomonadales</taxon>
        <taxon>Sphingomonadaceae</taxon>
        <taxon>Sphingobium</taxon>
    </lineage>
</organism>
<dbReference type="AlphaFoldDB" id="A0A401IXM6"/>
<proteinExistence type="predicted"/>